<keyword evidence="2 4" id="KW-0442">Lipid degradation</keyword>
<gene>
    <name evidence="5" type="ORF">PACLA_8A002147</name>
</gene>
<evidence type="ECO:0000256" key="2">
    <source>
        <dbReference type="ARBA" id="ARBA00022963"/>
    </source>
</evidence>
<dbReference type="InterPro" id="IPR045217">
    <property type="entry name" value="PNPLA8-like"/>
</dbReference>
<dbReference type="InterPro" id="IPR016035">
    <property type="entry name" value="Acyl_Trfase/lysoPLipase"/>
</dbReference>
<sequence length="478" mass="54429">MLLMRSYIYHIHRLPKNIHYKYQRLNKHKNTQLFDYLLHFETGSKSCFSGHRFLQTVATVQNRTSRLLELLENAKNDNSRLVRLEELNEHLLRYPSARSLARRSGVTRILQHCHESTDKQIQGEAQKGLVLLGWTVPVKGQGIKILSIDGGGSRGVIPIEVLKRIQDAAGKEIHEMFDLICGSSTGAILAFLLGVKKTSLDECTQMYRHLAQEIFSMNTLIGTGKLFFNHAYYDTLKFENILRDALGEVRLVDTAADRNTPKVLAVSTIVNQSILRPYVFRNYRHRHELKSHYPGNCSHKLWEALRASSAAPGYFEEFKLGRDIHQDGGLLTNSPCALAIHEAKLIWPSTPIQCVISLGTGIYHSPSRRINSTFSSLREKLLKVVASATDTEAVHTILEDLLPKNVYFRFNPPLKTDIPLDEAEEEKLDKLVADAVHYLDKKQGKIEVTSRAISLEKTLLQRWRERLNDNYLLPEVVS</sequence>
<dbReference type="InterPro" id="IPR002641">
    <property type="entry name" value="PNPLA_dom"/>
</dbReference>
<evidence type="ECO:0000313" key="6">
    <source>
        <dbReference type="Proteomes" id="UP001152795"/>
    </source>
</evidence>
<dbReference type="SUPFAM" id="SSF52151">
    <property type="entry name" value="FabD/lysophospholipase-like"/>
    <property type="match status" value="1"/>
</dbReference>
<dbReference type="GO" id="GO:0016020">
    <property type="term" value="C:membrane"/>
    <property type="evidence" value="ECO:0007669"/>
    <property type="project" value="TreeGrafter"/>
</dbReference>
<evidence type="ECO:0000256" key="1">
    <source>
        <dbReference type="ARBA" id="ARBA00022801"/>
    </source>
</evidence>
<dbReference type="AlphaFoldDB" id="A0A7D9I341"/>
<keyword evidence="3 4" id="KW-0443">Lipid metabolism</keyword>
<keyword evidence="6" id="KW-1185">Reference proteome</keyword>
<feature type="short sequence motif" description="GXGXXG" evidence="4">
    <location>
        <begin position="150"/>
        <end position="155"/>
    </location>
</feature>
<dbReference type="GO" id="GO:0019369">
    <property type="term" value="P:arachidonate metabolic process"/>
    <property type="evidence" value="ECO:0007669"/>
    <property type="project" value="TreeGrafter"/>
</dbReference>
<dbReference type="GO" id="GO:0016042">
    <property type="term" value="P:lipid catabolic process"/>
    <property type="evidence" value="ECO:0007669"/>
    <property type="project" value="UniProtKB-UniRule"/>
</dbReference>
<dbReference type="EMBL" id="CACRXK020002930">
    <property type="protein sequence ID" value="CAB3996705.1"/>
    <property type="molecule type" value="Genomic_DNA"/>
</dbReference>
<feature type="active site" description="Proton acceptor" evidence="4">
    <location>
        <position position="327"/>
    </location>
</feature>
<organism evidence="5 6">
    <name type="scientific">Paramuricea clavata</name>
    <name type="common">Red gorgonian</name>
    <name type="synonym">Violescent sea-whip</name>
    <dbReference type="NCBI Taxonomy" id="317549"/>
    <lineage>
        <taxon>Eukaryota</taxon>
        <taxon>Metazoa</taxon>
        <taxon>Cnidaria</taxon>
        <taxon>Anthozoa</taxon>
        <taxon>Octocorallia</taxon>
        <taxon>Malacalcyonacea</taxon>
        <taxon>Plexauridae</taxon>
        <taxon>Paramuricea</taxon>
    </lineage>
</organism>
<feature type="short sequence motif" description="DGA/G" evidence="4">
    <location>
        <begin position="327"/>
        <end position="329"/>
    </location>
</feature>
<evidence type="ECO:0000256" key="3">
    <source>
        <dbReference type="ARBA" id="ARBA00023098"/>
    </source>
</evidence>
<feature type="short sequence motif" description="GXSXG" evidence="4">
    <location>
        <begin position="182"/>
        <end position="186"/>
    </location>
</feature>
<evidence type="ECO:0000256" key="4">
    <source>
        <dbReference type="PROSITE-ProRule" id="PRU01161"/>
    </source>
</evidence>
<feature type="active site" description="Nucleophile" evidence="4">
    <location>
        <position position="184"/>
    </location>
</feature>
<protein>
    <submittedName>
        <fullName evidence="5">Calcium-independent phospholipase A2-gamma-like</fullName>
    </submittedName>
</protein>
<proteinExistence type="predicted"/>
<dbReference type="Proteomes" id="UP001152795">
    <property type="component" value="Unassembled WGS sequence"/>
</dbReference>
<dbReference type="PANTHER" id="PTHR24185:SF1">
    <property type="entry name" value="CALCIUM-INDEPENDENT PHOSPHOLIPASE A2-GAMMA"/>
    <property type="match status" value="1"/>
</dbReference>
<dbReference type="PANTHER" id="PTHR24185">
    <property type="entry name" value="CALCIUM-INDEPENDENT PHOSPHOLIPASE A2-GAMMA"/>
    <property type="match status" value="1"/>
</dbReference>
<keyword evidence="1 4" id="KW-0378">Hydrolase</keyword>
<dbReference type="Gene3D" id="3.40.1090.10">
    <property type="entry name" value="Cytosolic phospholipase A2 catalytic domain"/>
    <property type="match status" value="1"/>
</dbReference>
<evidence type="ECO:0000313" key="5">
    <source>
        <dbReference type="EMBL" id="CAB3996705.1"/>
    </source>
</evidence>
<dbReference type="OrthoDB" id="630895at2759"/>
<dbReference type="GO" id="GO:0047499">
    <property type="term" value="F:calcium-independent phospholipase A2 activity"/>
    <property type="evidence" value="ECO:0007669"/>
    <property type="project" value="TreeGrafter"/>
</dbReference>
<reference evidence="5" key="1">
    <citation type="submission" date="2020-04" db="EMBL/GenBank/DDBJ databases">
        <authorList>
            <person name="Alioto T."/>
            <person name="Alioto T."/>
            <person name="Gomez Garrido J."/>
        </authorList>
    </citation>
    <scope>NUCLEOTIDE SEQUENCE</scope>
    <source>
        <strain evidence="5">A484AB</strain>
    </source>
</reference>
<name>A0A7D9I341_PARCT</name>
<comment type="caution">
    <text evidence="5">The sequence shown here is derived from an EMBL/GenBank/DDBJ whole genome shotgun (WGS) entry which is preliminary data.</text>
</comment>
<dbReference type="CDD" id="cd07211">
    <property type="entry name" value="Pat_PNPLA8"/>
    <property type="match status" value="1"/>
</dbReference>
<dbReference type="Pfam" id="PF01734">
    <property type="entry name" value="Patatin"/>
    <property type="match status" value="1"/>
</dbReference>
<accession>A0A7D9I341</accession>
<dbReference type="PROSITE" id="PS51635">
    <property type="entry name" value="PNPLA"/>
    <property type="match status" value="1"/>
</dbReference>